<evidence type="ECO:0000256" key="3">
    <source>
        <dbReference type="ARBA" id="ARBA00023295"/>
    </source>
</evidence>
<feature type="compositionally biased region" description="Low complexity" evidence="6">
    <location>
        <begin position="337"/>
        <end position="371"/>
    </location>
</feature>
<comment type="function">
    <text evidence="5">Dual chitinase/transglycosylase that plays a role in cell wall architecture. Chitinase and transglycosylase activities are coupled. Required for the polysaccharide cross-linking at the septa and the cell wall. More specifically, transfers chitin to 1,6-beta-glucan in the cell wall.</text>
</comment>
<dbReference type="EnsemblFungi" id="EJT76798">
    <property type="protein sequence ID" value="EJT76798"/>
    <property type="gene ID" value="GGTG_06712"/>
</dbReference>
<dbReference type="eggNOG" id="ENOG502QVQI">
    <property type="taxonomic scope" value="Eukaryota"/>
</dbReference>
<dbReference type="SUPFAM" id="SSF49899">
    <property type="entry name" value="Concanavalin A-like lectins/glucanases"/>
    <property type="match status" value="1"/>
</dbReference>
<dbReference type="GO" id="GO:0016757">
    <property type="term" value="F:glycosyltransferase activity"/>
    <property type="evidence" value="ECO:0007669"/>
    <property type="project" value="TreeGrafter"/>
</dbReference>
<feature type="region of interest" description="Disordered" evidence="6">
    <location>
        <begin position="337"/>
        <end position="401"/>
    </location>
</feature>
<reference evidence="11" key="1">
    <citation type="submission" date="2010-07" db="EMBL/GenBank/DDBJ databases">
        <title>The genome sequence of Gaeumannomyces graminis var. tritici strain R3-111a-1.</title>
        <authorList>
            <consortium name="The Broad Institute Genome Sequencing Platform"/>
            <person name="Ma L.-J."/>
            <person name="Dead R."/>
            <person name="Young S."/>
            <person name="Zeng Q."/>
            <person name="Koehrsen M."/>
            <person name="Alvarado L."/>
            <person name="Berlin A."/>
            <person name="Chapman S.B."/>
            <person name="Chen Z."/>
            <person name="Freedman E."/>
            <person name="Gellesch M."/>
            <person name="Goldberg J."/>
            <person name="Griggs A."/>
            <person name="Gujja S."/>
            <person name="Heilman E.R."/>
            <person name="Heiman D."/>
            <person name="Hepburn T."/>
            <person name="Howarth C."/>
            <person name="Jen D."/>
            <person name="Larson L."/>
            <person name="Mehta T."/>
            <person name="Neiman D."/>
            <person name="Pearson M."/>
            <person name="Roberts A."/>
            <person name="Saif S."/>
            <person name="Shea T."/>
            <person name="Shenoy N."/>
            <person name="Sisk P."/>
            <person name="Stolte C."/>
            <person name="Sykes S."/>
            <person name="Walk T."/>
            <person name="White J."/>
            <person name="Yandava C."/>
            <person name="Haas B."/>
            <person name="Nusbaum C."/>
            <person name="Birren B."/>
        </authorList>
    </citation>
    <scope>NUCLEOTIDE SEQUENCE [LARGE SCALE GENOMIC DNA]</scope>
    <source>
        <strain evidence="11">R3-111a-1</strain>
    </source>
</reference>
<reference evidence="9" key="3">
    <citation type="submission" date="2010-09" db="EMBL/GenBank/DDBJ databases">
        <title>Annotation of Gaeumannomyces graminis var. tritici R3-111a-1.</title>
        <authorList>
            <consortium name="The Broad Institute Genome Sequencing Platform"/>
            <person name="Ma L.-J."/>
            <person name="Dead R."/>
            <person name="Young S.K."/>
            <person name="Zeng Q."/>
            <person name="Gargeya S."/>
            <person name="Fitzgerald M."/>
            <person name="Haas B."/>
            <person name="Abouelleil A."/>
            <person name="Alvarado L."/>
            <person name="Arachchi H.M."/>
            <person name="Berlin A."/>
            <person name="Brown A."/>
            <person name="Chapman S.B."/>
            <person name="Chen Z."/>
            <person name="Dunbar C."/>
            <person name="Freedman E."/>
            <person name="Gearin G."/>
            <person name="Gellesch M."/>
            <person name="Goldberg J."/>
            <person name="Griggs A."/>
            <person name="Gujja S."/>
            <person name="Heiman D."/>
            <person name="Howarth C."/>
            <person name="Larson L."/>
            <person name="Lui A."/>
            <person name="MacDonald P.J.P."/>
            <person name="Mehta T."/>
            <person name="Montmayeur A."/>
            <person name="Murphy C."/>
            <person name="Neiman D."/>
            <person name="Pearson M."/>
            <person name="Priest M."/>
            <person name="Roberts A."/>
            <person name="Saif S."/>
            <person name="Shea T."/>
            <person name="Shenoy N."/>
            <person name="Sisk P."/>
            <person name="Stolte C."/>
            <person name="Sykes S."/>
            <person name="Yandava C."/>
            <person name="Wortman J."/>
            <person name="Nusbaum C."/>
            <person name="Birren B."/>
        </authorList>
    </citation>
    <scope>NUCLEOTIDE SEQUENCE</scope>
    <source>
        <strain evidence="9">R3-111a-1</strain>
    </source>
</reference>
<evidence type="ECO:0000313" key="9">
    <source>
        <dbReference type="EMBL" id="EJT76798.1"/>
    </source>
</evidence>
<reference evidence="9" key="2">
    <citation type="submission" date="2010-07" db="EMBL/GenBank/DDBJ databases">
        <authorList>
            <consortium name="The Broad Institute Genome Sequencing Platform"/>
            <consortium name="Broad Institute Genome Sequencing Center for Infectious Disease"/>
            <person name="Ma L.-J."/>
            <person name="Dead R."/>
            <person name="Young S."/>
            <person name="Zeng Q."/>
            <person name="Koehrsen M."/>
            <person name="Alvarado L."/>
            <person name="Berlin A."/>
            <person name="Chapman S.B."/>
            <person name="Chen Z."/>
            <person name="Freedman E."/>
            <person name="Gellesch M."/>
            <person name="Goldberg J."/>
            <person name="Griggs A."/>
            <person name="Gujja S."/>
            <person name="Heilman E.R."/>
            <person name="Heiman D."/>
            <person name="Hepburn T."/>
            <person name="Howarth C."/>
            <person name="Jen D."/>
            <person name="Larson L."/>
            <person name="Mehta T."/>
            <person name="Neiman D."/>
            <person name="Pearson M."/>
            <person name="Roberts A."/>
            <person name="Saif S."/>
            <person name="Shea T."/>
            <person name="Shenoy N."/>
            <person name="Sisk P."/>
            <person name="Stolte C."/>
            <person name="Sykes S."/>
            <person name="Walk T."/>
            <person name="White J."/>
            <person name="Yandava C."/>
            <person name="Haas B."/>
            <person name="Nusbaum C."/>
            <person name="Birren B."/>
        </authorList>
    </citation>
    <scope>NUCLEOTIDE SEQUENCE</scope>
    <source>
        <strain evidence="9">R3-111a-1</strain>
    </source>
</reference>
<dbReference type="PROSITE" id="PS51762">
    <property type="entry name" value="GH16_2"/>
    <property type="match status" value="1"/>
</dbReference>
<feature type="signal peptide" evidence="7">
    <location>
        <begin position="1"/>
        <end position="21"/>
    </location>
</feature>
<dbReference type="GO" id="GO:0004553">
    <property type="term" value="F:hydrolase activity, hydrolyzing O-glycosyl compounds"/>
    <property type="evidence" value="ECO:0007669"/>
    <property type="project" value="InterPro"/>
</dbReference>
<dbReference type="Proteomes" id="UP000006039">
    <property type="component" value="Unassembled WGS sequence"/>
</dbReference>
<feature type="chain" id="PRO_5015094712" evidence="7">
    <location>
        <begin position="22"/>
        <end position="444"/>
    </location>
</feature>
<reference evidence="10" key="4">
    <citation type="journal article" date="2015" name="G3 (Bethesda)">
        <title>Genome sequences of three phytopathogenic species of the Magnaporthaceae family of fungi.</title>
        <authorList>
            <person name="Okagaki L.H."/>
            <person name="Nunes C.C."/>
            <person name="Sailsbery J."/>
            <person name="Clay B."/>
            <person name="Brown D."/>
            <person name="John T."/>
            <person name="Oh Y."/>
            <person name="Young N."/>
            <person name="Fitzgerald M."/>
            <person name="Haas B.J."/>
            <person name="Zeng Q."/>
            <person name="Young S."/>
            <person name="Adiconis X."/>
            <person name="Fan L."/>
            <person name="Levin J.Z."/>
            <person name="Mitchell T.K."/>
            <person name="Okubara P.A."/>
            <person name="Farman M.L."/>
            <person name="Kohn L.M."/>
            <person name="Birren B."/>
            <person name="Ma L.-J."/>
            <person name="Dean R.A."/>
        </authorList>
    </citation>
    <scope>NUCLEOTIDE SEQUENCE</scope>
    <source>
        <strain evidence="10">R3-111a-1</strain>
    </source>
</reference>
<evidence type="ECO:0000256" key="7">
    <source>
        <dbReference type="SAM" id="SignalP"/>
    </source>
</evidence>
<dbReference type="EMBL" id="GL385397">
    <property type="protein sequence ID" value="EJT76798.1"/>
    <property type="molecule type" value="Genomic_DNA"/>
</dbReference>
<dbReference type="PANTHER" id="PTHR10963:SF22">
    <property type="entry name" value="GLYCOSIDASE CRH2-RELATED"/>
    <property type="match status" value="1"/>
</dbReference>
<organism evidence="9">
    <name type="scientific">Gaeumannomyces tritici (strain R3-111a-1)</name>
    <name type="common">Wheat and barley take-all root rot fungus</name>
    <name type="synonym">Gaeumannomyces graminis var. tritici</name>
    <dbReference type="NCBI Taxonomy" id="644352"/>
    <lineage>
        <taxon>Eukaryota</taxon>
        <taxon>Fungi</taxon>
        <taxon>Dikarya</taxon>
        <taxon>Ascomycota</taxon>
        <taxon>Pezizomycotina</taxon>
        <taxon>Sordariomycetes</taxon>
        <taxon>Sordariomycetidae</taxon>
        <taxon>Magnaporthales</taxon>
        <taxon>Magnaporthaceae</taxon>
        <taxon>Gaeumannomyces</taxon>
    </lineage>
</organism>
<evidence type="ECO:0000313" key="10">
    <source>
        <dbReference type="EnsemblFungi" id="EJT76798"/>
    </source>
</evidence>
<dbReference type="FunFam" id="2.60.120.200:FF:000159">
    <property type="entry name" value="Glycosidase"/>
    <property type="match status" value="1"/>
</dbReference>
<dbReference type="PANTHER" id="PTHR10963">
    <property type="entry name" value="GLYCOSYL HYDROLASE-RELATED"/>
    <property type="match status" value="1"/>
</dbReference>
<dbReference type="FunCoup" id="J3NZL5">
    <property type="interactions" value="361"/>
</dbReference>
<evidence type="ECO:0000256" key="4">
    <source>
        <dbReference type="ARBA" id="ARBA00038074"/>
    </source>
</evidence>
<dbReference type="VEuPathDB" id="FungiDB:GGTG_06712"/>
<proteinExistence type="inferred from homology"/>
<reference evidence="10" key="5">
    <citation type="submission" date="2018-04" db="UniProtKB">
        <authorList>
            <consortium name="EnsemblFungi"/>
        </authorList>
    </citation>
    <scope>IDENTIFICATION</scope>
    <source>
        <strain evidence="10">R3-111a-1</strain>
    </source>
</reference>
<evidence type="ECO:0000256" key="2">
    <source>
        <dbReference type="ARBA" id="ARBA00022801"/>
    </source>
</evidence>
<keyword evidence="2" id="KW-0378">Hydrolase</keyword>
<dbReference type="HOGENOM" id="CLU_040459_0_0_1"/>
<comment type="similarity">
    <text evidence="4">Belongs to the glycosyl hydrolase 16 family. CRH1 subfamily.</text>
</comment>
<accession>J3NZL5</accession>
<keyword evidence="11" id="KW-1185">Reference proteome</keyword>
<dbReference type="InterPro" id="IPR000757">
    <property type="entry name" value="Beta-glucanase-like"/>
</dbReference>
<keyword evidence="1 7" id="KW-0732">Signal</keyword>
<evidence type="ECO:0000256" key="5">
    <source>
        <dbReference type="ARBA" id="ARBA00093308"/>
    </source>
</evidence>
<sequence length="444" mass="46725">MKSTIFSLGATALVCASTVLGADLKCSLTKKCPKEAPCCGLYGDCGTGAFCLGGCDPRMSFSLESCMPAPTCKSQKYSFNNLDKVADISKYLGDPKKSDWVAQGEPLVSDGALLLTMPPRSVGTVLSSTAYMWYGSVKAKIKTSRGAGVVTGFILFSDVKDEIDYEWVGTELEVAQTNYYFQGIPNYDNSKNISLSNTYDNWHTYEIQWTPDEITWLVDGQKGRTKKRSETWNATANQWNFPQTPSRVQLSLWPGGAETNPKGTVDWAGGKIDWNNHEDIKKHGFYYAMVESVEVSCMNSPNAPGTSKGSGYWYTDYRGTNDTVRDGDKRTTLKSLAGSGIDMDAGGSDASSSTSGGSASSPAQTGASAPAPQVPGGSLVGPGADGRVGSDGSAPAPPAADCNSKTFVQTCGQQPKSLAARAAPSSLAGGALAVVAALVAVAAL</sequence>
<evidence type="ECO:0000259" key="8">
    <source>
        <dbReference type="PROSITE" id="PS51762"/>
    </source>
</evidence>
<dbReference type="GeneID" id="20347170"/>
<dbReference type="GO" id="GO:0009277">
    <property type="term" value="C:fungal-type cell wall"/>
    <property type="evidence" value="ECO:0007669"/>
    <property type="project" value="UniProtKB-ARBA"/>
</dbReference>
<evidence type="ECO:0000313" key="11">
    <source>
        <dbReference type="Proteomes" id="UP000006039"/>
    </source>
</evidence>
<feature type="domain" description="GH16" evidence="8">
    <location>
        <begin position="70"/>
        <end position="283"/>
    </location>
</feature>
<keyword evidence="3" id="KW-0326">Glycosidase</keyword>
<evidence type="ECO:0000256" key="6">
    <source>
        <dbReference type="SAM" id="MobiDB-lite"/>
    </source>
</evidence>
<dbReference type="Pfam" id="PF00722">
    <property type="entry name" value="Glyco_hydro_16"/>
    <property type="match status" value="1"/>
</dbReference>
<evidence type="ECO:0000256" key="1">
    <source>
        <dbReference type="ARBA" id="ARBA00022729"/>
    </source>
</evidence>
<dbReference type="AlphaFoldDB" id="J3NZL5"/>
<name>J3NZL5_GAET3</name>
<dbReference type="GO" id="GO:0031505">
    <property type="term" value="P:fungal-type cell wall organization"/>
    <property type="evidence" value="ECO:0007669"/>
    <property type="project" value="TreeGrafter"/>
</dbReference>
<dbReference type="STRING" id="644352.J3NZL5"/>
<dbReference type="OrthoDB" id="4781at2759"/>
<protein>
    <submittedName>
        <fullName evidence="9">Cell wall glucanase</fullName>
    </submittedName>
</protein>
<dbReference type="InterPro" id="IPR050546">
    <property type="entry name" value="Glycosyl_Hydrlase_16"/>
</dbReference>
<dbReference type="Gene3D" id="2.60.120.200">
    <property type="match status" value="1"/>
</dbReference>
<dbReference type="GO" id="GO:0005975">
    <property type="term" value="P:carbohydrate metabolic process"/>
    <property type="evidence" value="ECO:0007669"/>
    <property type="project" value="InterPro"/>
</dbReference>
<dbReference type="InterPro" id="IPR013320">
    <property type="entry name" value="ConA-like_dom_sf"/>
</dbReference>
<gene>
    <name evidence="10" type="primary">20347170</name>
    <name evidence="9" type="ORF">GGTG_06712</name>
</gene>
<dbReference type="RefSeq" id="XP_009222798.1">
    <property type="nucleotide sequence ID" value="XM_009224534.1"/>
</dbReference>